<dbReference type="InterPro" id="IPR013320">
    <property type="entry name" value="ConA-like_dom_sf"/>
</dbReference>
<dbReference type="SUPFAM" id="SSF49899">
    <property type="entry name" value="Concanavalin A-like lectins/glucanases"/>
    <property type="match status" value="1"/>
</dbReference>
<dbReference type="OrthoDB" id="5705178at2"/>
<dbReference type="EMBL" id="WNKY01000001">
    <property type="protein sequence ID" value="MTV36168.1"/>
    <property type="molecule type" value="Genomic_DNA"/>
</dbReference>
<keyword evidence="2" id="KW-0624">Polysaccharide degradation</keyword>
<dbReference type="Pfam" id="PF01670">
    <property type="entry name" value="Glyco_hydro_12"/>
    <property type="match status" value="1"/>
</dbReference>
<comment type="similarity">
    <text evidence="1 2">Belongs to the glycosyl hydrolase 12 (cellulase H) family.</text>
</comment>
<dbReference type="InterPro" id="IPR002594">
    <property type="entry name" value="GH12"/>
</dbReference>
<dbReference type="PANTHER" id="PTHR34002">
    <property type="entry name" value="BLR1656 PROTEIN"/>
    <property type="match status" value="1"/>
</dbReference>
<keyword evidence="2 4" id="KW-0378">Hydrolase</keyword>
<reference evidence="4 5" key="1">
    <citation type="submission" date="2019-11" db="EMBL/GenBank/DDBJ databases">
        <title>Type strains purchased from KCTC, JCM and DSMZ.</title>
        <authorList>
            <person name="Lu H."/>
        </authorList>
    </citation>
    <scope>NUCLEOTIDE SEQUENCE [LARGE SCALE GENOMIC DNA]</scope>
    <source>
        <strain evidence="4 5">KCTC 22382</strain>
    </source>
</reference>
<gene>
    <name evidence="4" type="ORF">GM676_01045</name>
</gene>
<dbReference type="Gene3D" id="2.60.120.180">
    <property type="match status" value="1"/>
</dbReference>
<name>A0A6L6PAX6_9BURK</name>
<keyword evidence="5" id="KW-1185">Reference proteome</keyword>
<dbReference type="GO" id="GO:0000272">
    <property type="term" value="P:polysaccharide catabolic process"/>
    <property type="evidence" value="ECO:0007669"/>
    <property type="project" value="UniProtKB-KW"/>
</dbReference>
<evidence type="ECO:0000256" key="2">
    <source>
        <dbReference type="RuleBase" id="RU361163"/>
    </source>
</evidence>
<feature type="signal peptide" evidence="3">
    <location>
        <begin position="1"/>
        <end position="24"/>
    </location>
</feature>
<accession>A0A6L6PAX6</accession>
<keyword evidence="3" id="KW-0732">Signal</keyword>
<organism evidence="4 5">
    <name type="scientific">Duganella radicis</name>
    <dbReference type="NCBI Taxonomy" id="551988"/>
    <lineage>
        <taxon>Bacteria</taxon>
        <taxon>Pseudomonadati</taxon>
        <taxon>Pseudomonadota</taxon>
        <taxon>Betaproteobacteria</taxon>
        <taxon>Burkholderiales</taxon>
        <taxon>Oxalobacteraceae</taxon>
        <taxon>Telluria group</taxon>
        <taxon>Duganella</taxon>
    </lineage>
</organism>
<dbReference type="GO" id="GO:0008810">
    <property type="term" value="F:cellulase activity"/>
    <property type="evidence" value="ECO:0007669"/>
    <property type="project" value="InterPro"/>
</dbReference>
<protein>
    <submittedName>
        <fullName evidence="4">Glycoside hydrolase family 12</fullName>
    </submittedName>
</protein>
<sequence length="266" mass="30074">MVYAVRMRYFLLLATMGLTSVCNAQTISCGDYYSEKTAQGTLYNNVWNKNAAKDFSWSQCLEKDPASGRVGWSWRWPAKGNDIFGYPQIKLGSSPWAPDAGPDFPLGNTALRSLVVEHELEIQGNAEHNVATSLWLTNTRDIGTQPNPSAIVAELMIWSYATPRHMTPAGSHRGDFNDGDQDWEVWFDKNWSDVSGANKNKWIYITFRAKNKNLKAKFDVVKLTQYAIAKQILPAQFYFADIELGTEIMRGSGQAWVKQFKVVTER</sequence>
<dbReference type="InterPro" id="IPR013319">
    <property type="entry name" value="GH11/12"/>
</dbReference>
<keyword evidence="2" id="KW-0326">Glycosidase</keyword>
<evidence type="ECO:0000313" key="5">
    <source>
        <dbReference type="Proteomes" id="UP000475582"/>
    </source>
</evidence>
<comment type="caution">
    <text evidence="4">The sequence shown here is derived from an EMBL/GenBank/DDBJ whole genome shotgun (WGS) entry which is preliminary data.</text>
</comment>
<evidence type="ECO:0000256" key="1">
    <source>
        <dbReference type="ARBA" id="ARBA00005519"/>
    </source>
</evidence>
<feature type="chain" id="PRO_5026754058" evidence="3">
    <location>
        <begin position="25"/>
        <end position="266"/>
    </location>
</feature>
<proteinExistence type="inferred from homology"/>
<dbReference type="AlphaFoldDB" id="A0A6L6PAX6"/>
<evidence type="ECO:0000313" key="4">
    <source>
        <dbReference type="EMBL" id="MTV36168.1"/>
    </source>
</evidence>
<dbReference type="PANTHER" id="PTHR34002:SF9">
    <property type="entry name" value="XYLOGLUCAN-SPECIFIC ENDO-BETA-1,4-GLUCANASE A"/>
    <property type="match status" value="1"/>
</dbReference>
<evidence type="ECO:0000256" key="3">
    <source>
        <dbReference type="SAM" id="SignalP"/>
    </source>
</evidence>
<keyword evidence="2" id="KW-0119">Carbohydrate metabolism</keyword>
<dbReference type="Proteomes" id="UP000475582">
    <property type="component" value="Unassembled WGS sequence"/>
</dbReference>